<evidence type="ECO:0000313" key="1">
    <source>
        <dbReference type="EMBL" id="PJC24532.1"/>
    </source>
</evidence>
<evidence type="ECO:0000313" key="2">
    <source>
        <dbReference type="Proteomes" id="UP000230251"/>
    </source>
</evidence>
<name>A0A2M8EP67_9BACT</name>
<dbReference type="AlphaFoldDB" id="A0A2M8EP67"/>
<sequence length="106" mass="11544">MSLNTDARVSAIPAVCANGGKMRIDLKKAEVFIRDLPRMIEGDLGESPLGTIELVEFDGEEPNRWAVHVEPYVLDELDGAPPGASEAVVIWLGSELPEWIEGCVIK</sequence>
<comment type="caution">
    <text evidence="1">The sequence shown here is derived from an EMBL/GenBank/DDBJ whole genome shotgun (WGS) entry which is preliminary data.</text>
</comment>
<proteinExistence type="predicted"/>
<reference evidence="2" key="1">
    <citation type="submission" date="2017-09" db="EMBL/GenBank/DDBJ databases">
        <title>Depth-based differentiation of microbial function through sediment-hosted aquifers and enrichment of novel symbionts in the deep terrestrial subsurface.</title>
        <authorList>
            <person name="Probst A.J."/>
            <person name="Ladd B."/>
            <person name="Jarett J.K."/>
            <person name="Geller-Mcgrath D.E."/>
            <person name="Sieber C.M.K."/>
            <person name="Emerson J.B."/>
            <person name="Anantharaman K."/>
            <person name="Thomas B.C."/>
            <person name="Malmstrom R."/>
            <person name="Stieglmeier M."/>
            <person name="Klingl A."/>
            <person name="Woyke T."/>
            <person name="Ryan C.M."/>
            <person name="Banfield J.F."/>
        </authorList>
    </citation>
    <scope>NUCLEOTIDE SEQUENCE [LARGE SCALE GENOMIC DNA]</scope>
</reference>
<protein>
    <submittedName>
        <fullName evidence="1">Uncharacterized protein</fullName>
    </submittedName>
</protein>
<gene>
    <name evidence="1" type="ORF">CO057_02255</name>
</gene>
<organism evidence="1 2">
    <name type="scientific">Candidatus Uhrbacteria bacterium CG_4_9_14_0_2_um_filter_41_50</name>
    <dbReference type="NCBI Taxonomy" id="1975031"/>
    <lineage>
        <taxon>Bacteria</taxon>
        <taxon>Candidatus Uhriibacteriota</taxon>
    </lineage>
</organism>
<dbReference type="EMBL" id="PFSI01000035">
    <property type="protein sequence ID" value="PJC24532.1"/>
    <property type="molecule type" value="Genomic_DNA"/>
</dbReference>
<accession>A0A2M8EP67</accession>
<dbReference type="Proteomes" id="UP000230251">
    <property type="component" value="Unassembled WGS sequence"/>
</dbReference>